<dbReference type="InterPro" id="IPR023158">
    <property type="entry name" value="YerB-like_sf"/>
</dbReference>
<feature type="domain" description="DUF3048" evidence="2">
    <location>
        <begin position="73"/>
        <end position="221"/>
    </location>
</feature>
<accession>A0A1F7IPR4</accession>
<comment type="caution">
    <text evidence="4">The sequence shown here is derived from an EMBL/GenBank/DDBJ whole genome shotgun (WGS) entry which is preliminary data.</text>
</comment>
<dbReference type="SUPFAM" id="SSF159774">
    <property type="entry name" value="YerB-like"/>
    <property type="match status" value="1"/>
</dbReference>
<gene>
    <name evidence="4" type="ORF">A3B40_03350</name>
</gene>
<feature type="transmembrane region" description="Helical" evidence="1">
    <location>
        <begin position="6"/>
        <end position="26"/>
    </location>
</feature>
<dbReference type="EMBL" id="MGAI01000010">
    <property type="protein sequence ID" value="OGK45358.1"/>
    <property type="molecule type" value="Genomic_DNA"/>
</dbReference>
<dbReference type="InterPro" id="IPR035328">
    <property type="entry name" value="DUF3048_C"/>
</dbReference>
<evidence type="ECO:0000259" key="3">
    <source>
        <dbReference type="Pfam" id="PF17479"/>
    </source>
</evidence>
<name>A0A1F7IPR4_9BACT</name>
<dbReference type="Pfam" id="PF11258">
    <property type="entry name" value="DUF3048"/>
    <property type="match status" value="1"/>
</dbReference>
<organism evidence="4 5">
    <name type="scientific">Candidatus Roizmanbacteria bacterium RIFCSPLOWO2_01_FULL_37_16</name>
    <dbReference type="NCBI Taxonomy" id="1802058"/>
    <lineage>
        <taxon>Bacteria</taxon>
        <taxon>Candidatus Roizmaniibacteriota</taxon>
    </lineage>
</organism>
<dbReference type="Gene3D" id="3.50.90.10">
    <property type="entry name" value="YerB-like"/>
    <property type="match status" value="1"/>
</dbReference>
<evidence type="ECO:0000313" key="4">
    <source>
        <dbReference type="EMBL" id="OGK45358.1"/>
    </source>
</evidence>
<sequence length="387" mass="43978">MVNKKIAFIIFIFVLVISSYLSYSFFSKGEAAGLLPSVKYKPPTTNGKIVKSNEQESKTEECPLNGQLWGASSKQKWESRRPLGIMIENSVPARPQSGLSAADIIYEAVAEGGITRFLTIFYCQDASYVGPVRSARIYFIRLLQEYGIYPLYAHVGGANTDGPADALGEIDELGWGLYNDLNQFGVPFPFYWRDYERLPGRVTEHTVYTATAKLWDFAKNKRNLTNVDKKDRSWDEKFEKWKFREEAAKEDRGDLTKVSFTFWNIFSADYAVDWTYDKITNSFKRNNGGVPHFDKNTNKQLEAKNIVVVFSKESEANDGYPGGHLLYKLTGSGEGLIFQDGRVIETSWTKKTEESRMKFFDGTGKEVAFVRGQIWVEILPVGNKVTY</sequence>
<protein>
    <recommendedName>
        <fullName evidence="6">DUF3048 domain-containing protein</fullName>
    </recommendedName>
</protein>
<evidence type="ECO:0000313" key="5">
    <source>
        <dbReference type="Proteomes" id="UP000178040"/>
    </source>
</evidence>
<dbReference type="InterPro" id="IPR021416">
    <property type="entry name" value="DUF3048_N"/>
</dbReference>
<keyword evidence="1" id="KW-0812">Transmembrane</keyword>
<dbReference type="Pfam" id="PF17479">
    <property type="entry name" value="DUF3048_C"/>
    <property type="match status" value="1"/>
</dbReference>
<evidence type="ECO:0000256" key="1">
    <source>
        <dbReference type="SAM" id="Phobius"/>
    </source>
</evidence>
<dbReference type="Proteomes" id="UP000178040">
    <property type="component" value="Unassembled WGS sequence"/>
</dbReference>
<proteinExistence type="predicted"/>
<evidence type="ECO:0008006" key="6">
    <source>
        <dbReference type="Google" id="ProtNLM"/>
    </source>
</evidence>
<keyword evidence="1" id="KW-1133">Transmembrane helix</keyword>
<feature type="domain" description="DUF3048" evidence="3">
    <location>
        <begin position="267"/>
        <end position="376"/>
    </location>
</feature>
<dbReference type="AlphaFoldDB" id="A0A1F7IPR4"/>
<reference evidence="4 5" key="1">
    <citation type="journal article" date="2016" name="Nat. Commun.">
        <title>Thousands of microbial genomes shed light on interconnected biogeochemical processes in an aquifer system.</title>
        <authorList>
            <person name="Anantharaman K."/>
            <person name="Brown C.T."/>
            <person name="Hug L.A."/>
            <person name="Sharon I."/>
            <person name="Castelle C.J."/>
            <person name="Probst A.J."/>
            <person name="Thomas B.C."/>
            <person name="Singh A."/>
            <person name="Wilkins M.J."/>
            <person name="Karaoz U."/>
            <person name="Brodie E.L."/>
            <person name="Williams K.H."/>
            <person name="Hubbard S.S."/>
            <person name="Banfield J.F."/>
        </authorList>
    </citation>
    <scope>NUCLEOTIDE SEQUENCE [LARGE SCALE GENOMIC DNA]</scope>
</reference>
<evidence type="ECO:0000259" key="2">
    <source>
        <dbReference type="Pfam" id="PF11258"/>
    </source>
</evidence>
<keyword evidence="1" id="KW-0472">Membrane</keyword>